<evidence type="ECO:0000256" key="7">
    <source>
        <dbReference type="HAMAP-Rule" id="MF_01147"/>
    </source>
</evidence>
<comment type="subcellular location">
    <subcellularLocation>
        <location evidence="7">Cell membrane</location>
        <topology evidence="7">Multi-pass membrane protein</topology>
    </subcellularLocation>
</comment>
<dbReference type="EMBL" id="CP015629">
    <property type="protein sequence ID" value="ANF33844.1"/>
    <property type="molecule type" value="Genomic_DNA"/>
</dbReference>
<evidence type="ECO:0000313" key="8">
    <source>
        <dbReference type="EMBL" id="ANF33844.1"/>
    </source>
</evidence>
<name>A0A172XAY2_BORTU</name>
<protein>
    <recommendedName>
        <fullName evidence="7">Phosphatidylglycerol--prolipoprotein diacylglyceryl transferase</fullName>
        <ecNumber evidence="7">2.5.1.145</ecNumber>
    </recommendedName>
</protein>
<organism evidence="8 9">
    <name type="scientific">Borrelia turicatae</name>
    <dbReference type="NCBI Taxonomy" id="142"/>
    <lineage>
        <taxon>Bacteria</taxon>
        <taxon>Pseudomonadati</taxon>
        <taxon>Spirochaetota</taxon>
        <taxon>Spirochaetia</taxon>
        <taxon>Spirochaetales</taxon>
        <taxon>Borreliaceae</taxon>
        <taxon>Borrelia</taxon>
    </lineage>
</organism>
<dbReference type="AlphaFoldDB" id="A0A172XAY2"/>
<feature type="transmembrane region" description="Helical" evidence="7">
    <location>
        <begin position="286"/>
        <end position="309"/>
    </location>
</feature>
<dbReference type="GO" id="GO:0008961">
    <property type="term" value="F:phosphatidylglycerol-prolipoprotein diacylglyceryl transferase activity"/>
    <property type="evidence" value="ECO:0007669"/>
    <property type="project" value="UniProtKB-UniRule"/>
</dbReference>
<dbReference type="PANTHER" id="PTHR30589:SF0">
    <property type="entry name" value="PHOSPHATIDYLGLYCEROL--PROLIPOPROTEIN DIACYLGLYCERYL TRANSFERASE"/>
    <property type="match status" value="1"/>
</dbReference>
<keyword evidence="5 7" id="KW-1133">Transmembrane helix</keyword>
<feature type="transmembrane region" description="Helical" evidence="7">
    <location>
        <begin position="59"/>
        <end position="78"/>
    </location>
</feature>
<evidence type="ECO:0000256" key="3">
    <source>
        <dbReference type="ARBA" id="ARBA00022679"/>
    </source>
</evidence>
<feature type="transmembrane region" description="Helical" evidence="7">
    <location>
        <begin position="212"/>
        <end position="233"/>
    </location>
</feature>
<evidence type="ECO:0000256" key="4">
    <source>
        <dbReference type="ARBA" id="ARBA00022692"/>
    </source>
</evidence>
<sequence>MPNYINYPSWLHPEIIKGIPITWYSLSYIIIIIISYKFIWYQIQTDKINIEKSDYEKLMFSLVMGAIIGARLTSTLIYDRSGIYYTHPWLIFLPFDRNWNFTGFRGMAIHGGFFGVIIAPIIMINTKLKNTNIKKYFRKITDYGAIAFSSGYILGRFANFANAELYGRPMKGGIIFPNAELFKVSQKGVREFAESIGLEILPHDLFINLPRIPSQLIEGLFEGTVTFLLLWFIFRKIKRYDGFIFGVYIILYGLFRFFIEYLREPDKEIGFVITYKKPESILDFSFLNISIGQIFSLILILSGIIWLSWAKTRSEKLKK</sequence>
<keyword evidence="4 7" id="KW-0812">Transmembrane</keyword>
<keyword evidence="8" id="KW-0449">Lipoprotein</keyword>
<keyword evidence="6 7" id="KW-0472">Membrane</keyword>
<dbReference type="InterPro" id="IPR001640">
    <property type="entry name" value="Lgt"/>
</dbReference>
<dbReference type="EC" id="2.5.1.145" evidence="7"/>
<keyword evidence="2 7" id="KW-1003">Cell membrane</keyword>
<dbReference type="PROSITE" id="PS01311">
    <property type="entry name" value="LGT"/>
    <property type="match status" value="1"/>
</dbReference>
<dbReference type="Proteomes" id="UP000264231">
    <property type="component" value="Chromosome"/>
</dbReference>
<dbReference type="NCBIfam" id="TIGR00544">
    <property type="entry name" value="lgt"/>
    <property type="match status" value="1"/>
</dbReference>
<dbReference type="Pfam" id="PF01790">
    <property type="entry name" value="LGT"/>
    <property type="match status" value="1"/>
</dbReference>
<keyword evidence="3 7" id="KW-0808">Transferase</keyword>
<dbReference type="RefSeq" id="WP_011772314.1">
    <property type="nucleotide sequence ID" value="NZ_CP015629.1"/>
</dbReference>
<comment type="pathway">
    <text evidence="7">Protein modification; lipoprotein biosynthesis (diacylglyceryl transfer).</text>
</comment>
<dbReference type="GO" id="GO:0005886">
    <property type="term" value="C:plasma membrane"/>
    <property type="evidence" value="ECO:0007669"/>
    <property type="project" value="UniProtKB-SubCell"/>
</dbReference>
<evidence type="ECO:0000256" key="5">
    <source>
        <dbReference type="ARBA" id="ARBA00022989"/>
    </source>
</evidence>
<evidence type="ECO:0000256" key="6">
    <source>
        <dbReference type="ARBA" id="ARBA00023136"/>
    </source>
</evidence>
<accession>A0A172XAY2</accession>
<gene>
    <name evidence="7" type="primary">lgt</name>
    <name evidence="8" type="ORF">A7978_01770</name>
</gene>
<comment type="function">
    <text evidence="7">Catalyzes the transfer of the diacylglyceryl group from phosphatidylglycerol to the sulfhydryl group of the N-terminal cysteine of a prolipoprotein, the first step in the formation of mature lipoproteins.</text>
</comment>
<dbReference type="PANTHER" id="PTHR30589">
    <property type="entry name" value="PROLIPOPROTEIN DIACYLGLYCERYL TRANSFERASE"/>
    <property type="match status" value="1"/>
</dbReference>
<dbReference type="OMA" id="FRGMAIH"/>
<feature type="transmembrane region" description="Helical" evidence="7">
    <location>
        <begin position="20"/>
        <end position="39"/>
    </location>
</feature>
<evidence type="ECO:0000256" key="2">
    <source>
        <dbReference type="ARBA" id="ARBA00022475"/>
    </source>
</evidence>
<dbReference type="GO" id="GO:0042158">
    <property type="term" value="P:lipoprotein biosynthetic process"/>
    <property type="evidence" value="ECO:0007669"/>
    <property type="project" value="UniProtKB-UniRule"/>
</dbReference>
<feature type="transmembrane region" description="Helical" evidence="7">
    <location>
        <begin position="240"/>
        <end position="259"/>
    </location>
</feature>
<feature type="binding site" evidence="7">
    <location>
        <position position="156"/>
    </location>
    <ligand>
        <name>a 1,2-diacyl-sn-glycero-3-phospho-(1'-sn-glycerol)</name>
        <dbReference type="ChEBI" id="CHEBI:64716"/>
    </ligand>
</feature>
<comment type="similarity">
    <text evidence="1 7">Belongs to the Lgt family.</text>
</comment>
<dbReference type="HAMAP" id="MF_01147">
    <property type="entry name" value="Lgt"/>
    <property type="match status" value="1"/>
</dbReference>
<comment type="catalytic activity">
    <reaction evidence="7">
        <text>L-cysteinyl-[prolipoprotein] + a 1,2-diacyl-sn-glycero-3-phospho-(1'-sn-glycerol) = an S-1,2-diacyl-sn-glyceryl-L-cysteinyl-[prolipoprotein] + sn-glycerol 1-phosphate + H(+)</text>
        <dbReference type="Rhea" id="RHEA:56712"/>
        <dbReference type="Rhea" id="RHEA-COMP:14679"/>
        <dbReference type="Rhea" id="RHEA-COMP:14680"/>
        <dbReference type="ChEBI" id="CHEBI:15378"/>
        <dbReference type="ChEBI" id="CHEBI:29950"/>
        <dbReference type="ChEBI" id="CHEBI:57685"/>
        <dbReference type="ChEBI" id="CHEBI:64716"/>
        <dbReference type="ChEBI" id="CHEBI:140658"/>
        <dbReference type="EC" id="2.5.1.145"/>
    </reaction>
</comment>
<feature type="transmembrane region" description="Helical" evidence="7">
    <location>
        <begin position="98"/>
        <end position="122"/>
    </location>
</feature>
<evidence type="ECO:0000256" key="1">
    <source>
        <dbReference type="ARBA" id="ARBA00007150"/>
    </source>
</evidence>
<reference evidence="8 9" key="1">
    <citation type="submission" date="2016-05" db="EMBL/GenBank/DDBJ databases">
        <title>Chromosome and linear plasmid sequence of a 2015 human isolate of tick-borne relapsing fever spirochete, Borrelia turicatae.</title>
        <authorList>
            <person name="Kingry L.C."/>
            <person name="Dhwani B."/>
            <person name="Replogle A."/>
            <person name="Sexton C."/>
            <person name="Rowe L."/>
            <person name="Stermole B.M."/>
            <person name="Christensen A.M."/>
            <person name="Schriefer M.E."/>
        </authorList>
    </citation>
    <scope>NUCLEOTIDE SEQUENCE [LARGE SCALE GENOMIC DNA]</scope>
    <source>
        <strain evidence="8 9">BTE5EL</strain>
    </source>
</reference>
<feature type="transmembrane region" description="Helical" evidence="7">
    <location>
        <begin position="143"/>
        <end position="161"/>
    </location>
</feature>
<dbReference type="UniPathway" id="UPA00664"/>
<proteinExistence type="inferred from homology"/>
<evidence type="ECO:0000313" key="9">
    <source>
        <dbReference type="Proteomes" id="UP000264231"/>
    </source>
</evidence>